<dbReference type="PANTHER" id="PTHR13696:SF52">
    <property type="entry name" value="PARA FAMILY PROTEIN CT_582"/>
    <property type="match status" value="1"/>
</dbReference>
<proteinExistence type="predicted"/>
<evidence type="ECO:0000313" key="2">
    <source>
        <dbReference type="EMBL" id="CAB4580392.1"/>
    </source>
</evidence>
<accession>A0A6J6EV32</accession>
<dbReference type="PIRSF" id="PIRSF009320">
    <property type="entry name" value="Nuc_binding_HP_1000"/>
    <property type="match status" value="1"/>
</dbReference>
<dbReference type="AlphaFoldDB" id="A0A6J6EV32"/>
<dbReference type="InterPro" id="IPR027417">
    <property type="entry name" value="P-loop_NTPase"/>
</dbReference>
<dbReference type="CDD" id="cd02042">
    <property type="entry name" value="ParAB_family"/>
    <property type="match status" value="1"/>
</dbReference>
<gene>
    <name evidence="2" type="ORF">UFOPK1726_00876</name>
</gene>
<dbReference type="PANTHER" id="PTHR13696">
    <property type="entry name" value="P-LOOP CONTAINING NUCLEOSIDE TRIPHOSPHATE HYDROLASE"/>
    <property type="match status" value="1"/>
</dbReference>
<dbReference type="InterPro" id="IPR050678">
    <property type="entry name" value="DNA_Partitioning_ATPase"/>
</dbReference>
<dbReference type="Gene3D" id="3.40.50.300">
    <property type="entry name" value="P-loop containing nucleotide triphosphate hydrolases"/>
    <property type="match status" value="1"/>
</dbReference>
<evidence type="ECO:0000259" key="1">
    <source>
        <dbReference type="Pfam" id="PF13614"/>
    </source>
</evidence>
<dbReference type="EMBL" id="CAEZTT010000103">
    <property type="protein sequence ID" value="CAB4580392.1"/>
    <property type="molecule type" value="Genomic_DNA"/>
</dbReference>
<dbReference type="InterPro" id="IPR025669">
    <property type="entry name" value="AAA_dom"/>
</dbReference>
<organism evidence="2">
    <name type="scientific">freshwater metagenome</name>
    <dbReference type="NCBI Taxonomy" id="449393"/>
    <lineage>
        <taxon>unclassified sequences</taxon>
        <taxon>metagenomes</taxon>
        <taxon>ecological metagenomes</taxon>
    </lineage>
</organism>
<sequence>MPIVSVLSHKGGVGKTSVVLGLAGAAMQQGLATLVVDLDPQGNASSILGPDSPTASALDLFSRPGAKALQDAVTACAWESGPGEVDVVVSDPMLIKFDAWKEIKSVTPRLAKSLEHSAGYDLVLIDCPPSLGTLAVEALAASDAAVIVTEPTYFGVQGALRAADTFEEVKRNLNRKLKDVSVILNRVKSTAEEHDYRARELSREFGKLVVKPVIPERIAVQQAEGAAIAVQKYGSAGSREISNIFETHLDKLLRRIG</sequence>
<protein>
    <submittedName>
        <fullName evidence="2">Unannotated protein</fullName>
    </submittedName>
</protein>
<name>A0A6J6EV32_9ZZZZ</name>
<dbReference type="Pfam" id="PF13614">
    <property type="entry name" value="AAA_31"/>
    <property type="match status" value="1"/>
</dbReference>
<reference evidence="2" key="1">
    <citation type="submission" date="2020-05" db="EMBL/GenBank/DDBJ databases">
        <authorList>
            <person name="Chiriac C."/>
            <person name="Salcher M."/>
            <person name="Ghai R."/>
            <person name="Kavagutti S V."/>
        </authorList>
    </citation>
    <scope>NUCLEOTIDE SEQUENCE</scope>
</reference>
<dbReference type="SUPFAM" id="SSF52540">
    <property type="entry name" value="P-loop containing nucleoside triphosphate hydrolases"/>
    <property type="match status" value="1"/>
</dbReference>
<feature type="domain" description="AAA" evidence="1">
    <location>
        <begin position="2"/>
        <end position="178"/>
    </location>
</feature>